<dbReference type="AlphaFoldDB" id="A0A9J6D590"/>
<dbReference type="PANTHER" id="PTHR11783">
    <property type="entry name" value="SULFOTRANSFERASE SULT"/>
    <property type="match status" value="1"/>
</dbReference>
<keyword evidence="2" id="KW-0808">Transferase</keyword>
<evidence type="ECO:0000313" key="5">
    <source>
        <dbReference type="Proteomes" id="UP000821866"/>
    </source>
</evidence>
<dbReference type="EMBL" id="JABSTU010000011">
    <property type="protein sequence ID" value="KAH8009252.1"/>
    <property type="molecule type" value="Genomic_DNA"/>
</dbReference>
<comment type="similarity">
    <text evidence="1">Belongs to the sulfotransferase 1 family.</text>
</comment>
<protein>
    <recommendedName>
        <fullName evidence="3">Sulfotransferase domain-containing protein</fullName>
    </recommendedName>
</protein>
<dbReference type="InterPro" id="IPR000863">
    <property type="entry name" value="Sulfotransferase_dom"/>
</dbReference>
<accession>A0A9J6D590</accession>
<name>A0A9J6D590_RHIMP</name>
<dbReference type="Proteomes" id="UP000821866">
    <property type="component" value="Chromosome 9"/>
</dbReference>
<keyword evidence="5" id="KW-1185">Reference proteome</keyword>
<evidence type="ECO:0000256" key="1">
    <source>
        <dbReference type="ARBA" id="ARBA00005771"/>
    </source>
</evidence>
<reference evidence="4" key="1">
    <citation type="journal article" date="2020" name="Cell">
        <title>Large-Scale Comparative Analyses of Tick Genomes Elucidate Their Genetic Diversity and Vector Capacities.</title>
        <authorList>
            <consortium name="Tick Genome and Microbiome Consortium (TIGMIC)"/>
            <person name="Jia N."/>
            <person name="Wang J."/>
            <person name="Shi W."/>
            <person name="Du L."/>
            <person name="Sun Y."/>
            <person name="Zhan W."/>
            <person name="Jiang J.F."/>
            <person name="Wang Q."/>
            <person name="Zhang B."/>
            <person name="Ji P."/>
            <person name="Bell-Sakyi L."/>
            <person name="Cui X.M."/>
            <person name="Yuan T.T."/>
            <person name="Jiang B.G."/>
            <person name="Yang W.F."/>
            <person name="Lam T.T."/>
            <person name="Chang Q.C."/>
            <person name="Ding S.J."/>
            <person name="Wang X.J."/>
            <person name="Zhu J.G."/>
            <person name="Ruan X.D."/>
            <person name="Zhao L."/>
            <person name="Wei J.T."/>
            <person name="Ye R.Z."/>
            <person name="Que T.C."/>
            <person name="Du C.H."/>
            <person name="Zhou Y.H."/>
            <person name="Cheng J.X."/>
            <person name="Dai P.F."/>
            <person name="Guo W.B."/>
            <person name="Han X.H."/>
            <person name="Huang E.J."/>
            <person name="Li L.F."/>
            <person name="Wei W."/>
            <person name="Gao Y.C."/>
            <person name="Liu J.Z."/>
            <person name="Shao H.Z."/>
            <person name="Wang X."/>
            <person name="Wang C.C."/>
            <person name="Yang T.C."/>
            <person name="Huo Q.B."/>
            <person name="Li W."/>
            <person name="Chen H.Y."/>
            <person name="Chen S.E."/>
            <person name="Zhou L.G."/>
            <person name="Ni X.B."/>
            <person name="Tian J.H."/>
            <person name="Sheng Y."/>
            <person name="Liu T."/>
            <person name="Pan Y.S."/>
            <person name="Xia L.Y."/>
            <person name="Li J."/>
            <person name="Zhao F."/>
            <person name="Cao W.C."/>
        </authorList>
    </citation>
    <scope>NUCLEOTIDE SEQUENCE</scope>
    <source>
        <strain evidence="4">Rmic-2018</strain>
    </source>
</reference>
<sequence>MHHTIMRDAVVVGSGNFDHLECFNEHPNMSTRAYSIFTSFEMQPPQPGFDPATCRRNSLCRPLATAFSSNQPQENTDKEMAAAQALKSSTQALYRYVGGVYLNIGYLEQSVLSALSYEPLDGDLFIASYPKCGTTWTQLIVLSILDERPAPTSFTESTSRSPHLEFTGAEGARAMPRPGAIKTHLPFHRVPYSAKAKYIYVTRNPYDCCVSCYYHTKTFLSIIFDGTFDEFFEIFVDGKVDYGDYFAHLLSWYKRRSDSNVLFLTYEDLKRDLRGSVLKIADFIDKQQYGDKLRKQPELLSKVLDSVSLDAMKKVNTQFEEWCTKMANVPLEALPEEMRSRMEIVKEFLPKPGTTDFVRKGIVGDWKNHFSSEQITKMKDVIAVKTAGSDVMDLWKDTDIPR</sequence>
<dbReference type="VEuPathDB" id="VectorBase:LOC119178463"/>
<comment type="caution">
    <text evidence="4">The sequence shown here is derived from an EMBL/GenBank/DDBJ whole genome shotgun (WGS) entry which is preliminary data.</text>
</comment>
<dbReference type="Pfam" id="PF00685">
    <property type="entry name" value="Sulfotransfer_1"/>
    <property type="match status" value="1"/>
</dbReference>
<evidence type="ECO:0000259" key="3">
    <source>
        <dbReference type="Pfam" id="PF00685"/>
    </source>
</evidence>
<reference evidence="4" key="2">
    <citation type="submission" date="2021-09" db="EMBL/GenBank/DDBJ databases">
        <authorList>
            <person name="Jia N."/>
            <person name="Wang J."/>
            <person name="Shi W."/>
            <person name="Du L."/>
            <person name="Sun Y."/>
            <person name="Zhan W."/>
            <person name="Jiang J."/>
            <person name="Wang Q."/>
            <person name="Zhang B."/>
            <person name="Ji P."/>
            <person name="Sakyi L.B."/>
            <person name="Cui X."/>
            <person name="Yuan T."/>
            <person name="Jiang B."/>
            <person name="Yang W."/>
            <person name="Lam T.T.-Y."/>
            <person name="Chang Q."/>
            <person name="Ding S."/>
            <person name="Wang X."/>
            <person name="Zhu J."/>
            <person name="Ruan X."/>
            <person name="Zhao L."/>
            <person name="Wei J."/>
            <person name="Que T."/>
            <person name="Du C."/>
            <person name="Cheng J."/>
            <person name="Dai P."/>
            <person name="Han X."/>
            <person name="Huang E."/>
            <person name="Gao Y."/>
            <person name="Liu J."/>
            <person name="Shao H."/>
            <person name="Ye R."/>
            <person name="Li L."/>
            <person name="Wei W."/>
            <person name="Wang X."/>
            <person name="Wang C."/>
            <person name="Huo Q."/>
            <person name="Li W."/>
            <person name="Guo W."/>
            <person name="Chen H."/>
            <person name="Chen S."/>
            <person name="Zhou L."/>
            <person name="Zhou L."/>
            <person name="Ni X."/>
            <person name="Tian J."/>
            <person name="Zhou Y."/>
            <person name="Sheng Y."/>
            <person name="Liu T."/>
            <person name="Pan Y."/>
            <person name="Xia L."/>
            <person name="Li J."/>
            <person name="Zhao F."/>
            <person name="Cao W."/>
        </authorList>
    </citation>
    <scope>NUCLEOTIDE SEQUENCE</scope>
    <source>
        <strain evidence="4">Rmic-2018</strain>
        <tissue evidence="4">Larvae</tissue>
    </source>
</reference>
<organism evidence="4 5">
    <name type="scientific">Rhipicephalus microplus</name>
    <name type="common">Cattle tick</name>
    <name type="synonym">Boophilus microplus</name>
    <dbReference type="NCBI Taxonomy" id="6941"/>
    <lineage>
        <taxon>Eukaryota</taxon>
        <taxon>Metazoa</taxon>
        <taxon>Ecdysozoa</taxon>
        <taxon>Arthropoda</taxon>
        <taxon>Chelicerata</taxon>
        <taxon>Arachnida</taxon>
        <taxon>Acari</taxon>
        <taxon>Parasitiformes</taxon>
        <taxon>Ixodida</taxon>
        <taxon>Ixodoidea</taxon>
        <taxon>Ixodidae</taxon>
        <taxon>Rhipicephalinae</taxon>
        <taxon>Rhipicephalus</taxon>
        <taxon>Boophilus</taxon>
    </lineage>
</organism>
<dbReference type="Gene3D" id="3.40.50.300">
    <property type="entry name" value="P-loop containing nucleotide triphosphate hydrolases"/>
    <property type="match status" value="1"/>
</dbReference>
<evidence type="ECO:0000313" key="4">
    <source>
        <dbReference type="EMBL" id="KAH8009252.1"/>
    </source>
</evidence>
<feature type="domain" description="Sulfotransferase" evidence="3">
    <location>
        <begin position="122"/>
        <end position="388"/>
    </location>
</feature>
<evidence type="ECO:0000256" key="2">
    <source>
        <dbReference type="ARBA" id="ARBA00022679"/>
    </source>
</evidence>
<proteinExistence type="inferred from homology"/>
<dbReference type="InterPro" id="IPR027417">
    <property type="entry name" value="P-loop_NTPase"/>
</dbReference>
<dbReference type="SUPFAM" id="SSF52540">
    <property type="entry name" value="P-loop containing nucleoside triphosphate hydrolases"/>
    <property type="match status" value="1"/>
</dbReference>
<gene>
    <name evidence="4" type="ORF">HPB51_013906</name>
</gene>
<dbReference type="GO" id="GO:0008146">
    <property type="term" value="F:sulfotransferase activity"/>
    <property type="evidence" value="ECO:0007669"/>
    <property type="project" value="InterPro"/>
</dbReference>